<evidence type="ECO:0000313" key="1">
    <source>
        <dbReference type="EMBL" id="KAL0305075.1"/>
    </source>
</evidence>
<organism evidence="1">
    <name type="scientific">Sesamum angustifolium</name>
    <dbReference type="NCBI Taxonomy" id="2727405"/>
    <lineage>
        <taxon>Eukaryota</taxon>
        <taxon>Viridiplantae</taxon>
        <taxon>Streptophyta</taxon>
        <taxon>Embryophyta</taxon>
        <taxon>Tracheophyta</taxon>
        <taxon>Spermatophyta</taxon>
        <taxon>Magnoliopsida</taxon>
        <taxon>eudicotyledons</taxon>
        <taxon>Gunneridae</taxon>
        <taxon>Pentapetalae</taxon>
        <taxon>asterids</taxon>
        <taxon>lamiids</taxon>
        <taxon>Lamiales</taxon>
        <taxon>Pedaliaceae</taxon>
        <taxon>Sesamum</taxon>
    </lineage>
</organism>
<gene>
    <name evidence="1" type="ORF">Sangu_3053000</name>
</gene>
<sequence length="68" mass="7688">MSYRAWLHALPVNWSSHTIGKSSYPPMDRWRQLDTPRGPEVFGVFGDKGKRALHGKETSGCRSGMEIL</sequence>
<accession>A0AAW2KDP4</accession>
<dbReference type="EMBL" id="JACGWK010000153">
    <property type="protein sequence ID" value="KAL0305075.1"/>
    <property type="molecule type" value="Genomic_DNA"/>
</dbReference>
<proteinExistence type="predicted"/>
<dbReference type="AlphaFoldDB" id="A0AAW2KDP4"/>
<name>A0AAW2KDP4_9LAMI</name>
<reference evidence="1" key="1">
    <citation type="submission" date="2020-06" db="EMBL/GenBank/DDBJ databases">
        <authorList>
            <person name="Li T."/>
            <person name="Hu X."/>
            <person name="Zhang T."/>
            <person name="Song X."/>
            <person name="Zhang H."/>
            <person name="Dai N."/>
            <person name="Sheng W."/>
            <person name="Hou X."/>
            <person name="Wei L."/>
        </authorList>
    </citation>
    <scope>NUCLEOTIDE SEQUENCE</scope>
    <source>
        <strain evidence="1">G01</strain>
        <tissue evidence="1">Leaf</tissue>
    </source>
</reference>
<reference evidence="1" key="2">
    <citation type="journal article" date="2024" name="Plant">
        <title>Genomic evolution and insights into agronomic trait innovations of Sesamum species.</title>
        <authorList>
            <person name="Miao H."/>
            <person name="Wang L."/>
            <person name="Qu L."/>
            <person name="Liu H."/>
            <person name="Sun Y."/>
            <person name="Le M."/>
            <person name="Wang Q."/>
            <person name="Wei S."/>
            <person name="Zheng Y."/>
            <person name="Lin W."/>
            <person name="Duan Y."/>
            <person name="Cao H."/>
            <person name="Xiong S."/>
            <person name="Wang X."/>
            <person name="Wei L."/>
            <person name="Li C."/>
            <person name="Ma Q."/>
            <person name="Ju M."/>
            <person name="Zhao R."/>
            <person name="Li G."/>
            <person name="Mu C."/>
            <person name="Tian Q."/>
            <person name="Mei H."/>
            <person name="Zhang T."/>
            <person name="Gao T."/>
            <person name="Zhang H."/>
        </authorList>
    </citation>
    <scope>NUCLEOTIDE SEQUENCE</scope>
    <source>
        <strain evidence="1">G01</strain>
    </source>
</reference>
<protein>
    <submittedName>
        <fullName evidence="1">Uncharacterized protein</fullName>
    </submittedName>
</protein>
<comment type="caution">
    <text evidence="1">The sequence shown here is derived from an EMBL/GenBank/DDBJ whole genome shotgun (WGS) entry which is preliminary data.</text>
</comment>